<name>A0A9W6WJH2_9STRA</name>
<dbReference type="EMBL" id="BSXT01000037">
    <property type="protein sequence ID" value="GMF15573.1"/>
    <property type="molecule type" value="Genomic_DNA"/>
</dbReference>
<proteinExistence type="predicted"/>
<gene>
    <name evidence="1" type="ORF">Pfra01_000047500</name>
</gene>
<dbReference type="OrthoDB" id="95610at2759"/>
<protein>
    <submittedName>
        <fullName evidence="1">Unnamed protein product</fullName>
    </submittedName>
</protein>
<organism evidence="1 2">
    <name type="scientific">Phytophthora fragariaefolia</name>
    <dbReference type="NCBI Taxonomy" id="1490495"/>
    <lineage>
        <taxon>Eukaryota</taxon>
        <taxon>Sar</taxon>
        <taxon>Stramenopiles</taxon>
        <taxon>Oomycota</taxon>
        <taxon>Peronosporomycetes</taxon>
        <taxon>Peronosporales</taxon>
        <taxon>Peronosporaceae</taxon>
        <taxon>Phytophthora</taxon>
    </lineage>
</organism>
<dbReference type="Proteomes" id="UP001165121">
    <property type="component" value="Unassembled WGS sequence"/>
</dbReference>
<comment type="caution">
    <text evidence="1">The sequence shown here is derived from an EMBL/GenBank/DDBJ whole genome shotgun (WGS) entry which is preliminary data.</text>
</comment>
<sequence length="118" mass="13350">MLKELGIKQQAVPTLLCDNQSTIKEVENNGNSQEQKHLAKKTRSIAEWVDRNRLELEYIPSAENIADIFTKAPGPCAFERLGDHLNLEDVRRAMKCHRGHDVTDKISDCGSDEEMEDA</sequence>
<keyword evidence="2" id="KW-1185">Reference proteome</keyword>
<accession>A0A9W6WJH2</accession>
<dbReference type="AlphaFoldDB" id="A0A9W6WJH2"/>
<evidence type="ECO:0000313" key="1">
    <source>
        <dbReference type="EMBL" id="GMF15573.1"/>
    </source>
</evidence>
<dbReference type="CDD" id="cd09272">
    <property type="entry name" value="RNase_HI_RT_Ty1"/>
    <property type="match status" value="1"/>
</dbReference>
<reference evidence="1" key="1">
    <citation type="submission" date="2023-04" db="EMBL/GenBank/DDBJ databases">
        <title>Phytophthora fragariaefolia NBRC 109709.</title>
        <authorList>
            <person name="Ichikawa N."/>
            <person name="Sato H."/>
            <person name="Tonouchi N."/>
        </authorList>
    </citation>
    <scope>NUCLEOTIDE SEQUENCE</scope>
    <source>
        <strain evidence="1">NBRC 109709</strain>
    </source>
</reference>
<evidence type="ECO:0000313" key="2">
    <source>
        <dbReference type="Proteomes" id="UP001165121"/>
    </source>
</evidence>